<dbReference type="PANTHER" id="PTHR46825:SF11">
    <property type="entry name" value="PENICILLIN-BINDING PROTEIN 4"/>
    <property type="match status" value="1"/>
</dbReference>
<evidence type="ECO:0000259" key="3">
    <source>
        <dbReference type="Pfam" id="PF00144"/>
    </source>
</evidence>
<protein>
    <submittedName>
        <fullName evidence="4">D-alanyl-D-alanine carboxypeptidase</fullName>
        <ecNumber evidence="4">3.4.16.4</ecNumber>
    </submittedName>
</protein>
<dbReference type="Gene3D" id="3.40.710.10">
    <property type="entry name" value="DD-peptidase/beta-lactamase superfamily"/>
    <property type="match status" value="1"/>
</dbReference>
<sequence>MIDRRGWLGSALAGGLAIAAGGLGGRASAQEPKPQTKGRRTVRRPVVARDRTAMRPVLEPWETGLASDPRIETILAPMVEAYKPPGMIGAILKGTAITAIGAVGVRKIGSSDPIRVTDQIHIGSCTKAMTATMIGTLFEDQLLAPSTTISELFPDDAPGLHPDFQKVTLWQLLTHRAGLPHDASWWQLAGQTTTEQRRSAMLQLMSKPPLTKPGATYAYSNAGYALAGLMAEQATGQPWEDLMQERLFAPLNMFSAGFGPPGEGRPGTVDQPFGHHMVRGRLEATRHDNAACLGPAGTVHCTTADWAKFAIAHLRGERADGKLLRAETFRELHTAPKGSQYAAGWIVVNRPWAGGRALTHSGSNTYWYCTIWLAPARDFGILVAANRGDGDVARACDETVGALIGLA</sequence>
<dbReference type="PROSITE" id="PS51318">
    <property type="entry name" value="TAT"/>
    <property type="match status" value="1"/>
</dbReference>
<name>A0A1U7CK27_9BACT</name>
<dbReference type="KEGG" id="pbor:BSF38_00697"/>
<keyword evidence="4" id="KW-0378">Hydrolase</keyword>
<organism evidence="4 5">
    <name type="scientific">Paludisphaera borealis</name>
    <dbReference type="NCBI Taxonomy" id="1387353"/>
    <lineage>
        <taxon>Bacteria</taxon>
        <taxon>Pseudomonadati</taxon>
        <taxon>Planctomycetota</taxon>
        <taxon>Planctomycetia</taxon>
        <taxon>Isosphaerales</taxon>
        <taxon>Isosphaeraceae</taxon>
        <taxon>Paludisphaera</taxon>
    </lineage>
</organism>
<dbReference type="EC" id="3.4.16.4" evidence="4"/>
<dbReference type="STRING" id="1387353.BSF38_00697"/>
<dbReference type="InterPro" id="IPR006311">
    <property type="entry name" value="TAT_signal"/>
</dbReference>
<evidence type="ECO:0000313" key="5">
    <source>
        <dbReference type="Proteomes" id="UP000186309"/>
    </source>
</evidence>
<comment type="subcellular location">
    <subcellularLocation>
        <location evidence="1">Membrane</location>
    </subcellularLocation>
</comment>
<dbReference type="InterPro" id="IPR012338">
    <property type="entry name" value="Beta-lactam/transpept-like"/>
</dbReference>
<keyword evidence="4" id="KW-0121">Carboxypeptidase</keyword>
<dbReference type="OrthoDB" id="9801061at2"/>
<keyword evidence="4" id="KW-0645">Protease</keyword>
<evidence type="ECO:0000313" key="4">
    <source>
        <dbReference type="EMBL" id="APW59281.1"/>
    </source>
</evidence>
<dbReference type="Proteomes" id="UP000186309">
    <property type="component" value="Chromosome"/>
</dbReference>
<evidence type="ECO:0000256" key="2">
    <source>
        <dbReference type="ARBA" id="ARBA00023136"/>
    </source>
</evidence>
<dbReference type="GO" id="GO:0009002">
    <property type="term" value="F:serine-type D-Ala-D-Ala carboxypeptidase activity"/>
    <property type="evidence" value="ECO:0007669"/>
    <property type="project" value="UniProtKB-EC"/>
</dbReference>
<dbReference type="AlphaFoldDB" id="A0A1U7CK27"/>
<accession>A0A1U7CK27</accession>
<feature type="domain" description="Beta-lactamase-related" evidence="3">
    <location>
        <begin position="73"/>
        <end position="395"/>
    </location>
</feature>
<keyword evidence="5" id="KW-1185">Reference proteome</keyword>
<gene>
    <name evidence="4" type="ORF">BSF38_00697</name>
</gene>
<reference evidence="5" key="1">
    <citation type="submission" date="2016-12" db="EMBL/GenBank/DDBJ databases">
        <title>Comparative genomics of four Isosphaeraceae planctomycetes: a common pool of plasmids and glycoside hydrolase genes.</title>
        <authorList>
            <person name="Ivanova A."/>
        </authorList>
    </citation>
    <scope>NUCLEOTIDE SEQUENCE [LARGE SCALE GENOMIC DNA]</scope>
    <source>
        <strain evidence="5">PX4</strain>
    </source>
</reference>
<dbReference type="Pfam" id="PF00144">
    <property type="entry name" value="Beta-lactamase"/>
    <property type="match status" value="1"/>
</dbReference>
<dbReference type="GO" id="GO:0016020">
    <property type="term" value="C:membrane"/>
    <property type="evidence" value="ECO:0007669"/>
    <property type="project" value="UniProtKB-SubCell"/>
</dbReference>
<dbReference type="SUPFAM" id="SSF56601">
    <property type="entry name" value="beta-lactamase/transpeptidase-like"/>
    <property type="match status" value="1"/>
</dbReference>
<dbReference type="InterPro" id="IPR001466">
    <property type="entry name" value="Beta-lactam-related"/>
</dbReference>
<dbReference type="RefSeq" id="WP_076343483.1">
    <property type="nucleotide sequence ID" value="NZ_CP019082.1"/>
</dbReference>
<proteinExistence type="predicted"/>
<dbReference type="InterPro" id="IPR050491">
    <property type="entry name" value="AmpC-like"/>
</dbReference>
<evidence type="ECO:0000256" key="1">
    <source>
        <dbReference type="ARBA" id="ARBA00004370"/>
    </source>
</evidence>
<dbReference type="PANTHER" id="PTHR46825">
    <property type="entry name" value="D-ALANYL-D-ALANINE-CARBOXYPEPTIDASE/ENDOPEPTIDASE AMPH"/>
    <property type="match status" value="1"/>
</dbReference>
<dbReference type="EMBL" id="CP019082">
    <property type="protein sequence ID" value="APW59281.1"/>
    <property type="molecule type" value="Genomic_DNA"/>
</dbReference>
<keyword evidence="2" id="KW-0472">Membrane</keyword>